<dbReference type="PANTHER" id="PTHR21310">
    <property type="entry name" value="AMINOGLYCOSIDE PHOSPHOTRANSFERASE-RELATED-RELATED"/>
    <property type="match status" value="1"/>
</dbReference>
<dbReference type="OrthoDB" id="3806873at2"/>
<dbReference type="Gene3D" id="3.90.1200.10">
    <property type="match status" value="1"/>
</dbReference>
<evidence type="ECO:0000259" key="1">
    <source>
        <dbReference type="Pfam" id="PF01636"/>
    </source>
</evidence>
<feature type="domain" description="Aminoglycoside phosphotransferase" evidence="1">
    <location>
        <begin position="31"/>
        <end position="233"/>
    </location>
</feature>
<reference evidence="2 3" key="1">
    <citation type="submission" date="2019-02" db="EMBL/GenBank/DDBJ databases">
        <title>Deep-cultivation of Planctomycetes and their phenomic and genomic characterization uncovers novel biology.</title>
        <authorList>
            <person name="Wiegand S."/>
            <person name="Jogler M."/>
            <person name="Boedeker C."/>
            <person name="Pinto D."/>
            <person name="Vollmers J."/>
            <person name="Rivas-Marin E."/>
            <person name="Kohn T."/>
            <person name="Peeters S.H."/>
            <person name="Heuer A."/>
            <person name="Rast P."/>
            <person name="Oberbeckmann S."/>
            <person name="Bunk B."/>
            <person name="Jeske O."/>
            <person name="Meyerdierks A."/>
            <person name="Storesund J.E."/>
            <person name="Kallscheuer N."/>
            <person name="Luecker S."/>
            <person name="Lage O.M."/>
            <person name="Pohl T."/>
            <person name="Merkel B.J."/>
            <person name="Hornburger P."/>
            <person name="Mueller R.-W."/>
            <person name="Bruemmer F."/>
            <person name="Labrenz M."/>
            <person name="Spormann A.M."/>
            <person name="Op den Camp H."/>
            <person name="Overmann J."/>
            <person name="Amann R."/>
            <person name="Jetten M.S.M."/>
            <person name="Mascher T."/>
            <person name="Medema M.H."/>
            <person name="Devos D.P."/>
            <person name="Kaster A.-K."/>
            <person name="Ovreas L."/>
            <person name="Rohde M."/>
            <person name="Galperin M.Y."/>
            <person name="Jogler C."/>
        </authorList>
    </citation>
    <scope>NUCLEOTIDE SEQUENCE [LARGE SCALE GENOMIC DNA]</scope>
    <source>
        <strain evidence="2 3">Pan161</strain>
    </source>
</reference>
<dbReference type="SUPFAM" id="SSF56112">
    <property type="entry name" value="Protein kinase-like (PK-like)"/>
    <property type="match status" value="1"/>
</dbReference>
<dbReference type="CDD" id="cd05155">
    <property type="entry name" value="APH_ChoK_like_1"/>
    <property type="match status" value="1"/>
</dbReference>
<dbReference type="Gene3D" id="3.30.200.20">
    <property type="entry name" value="Phosphorylase Kinase, domain 1"/>
    <property type="match status" value="1"/>
</dbReference>
<dbReference type="GO" id="GO:0016740">
    <property type="term" value="F:transferase activity"/>
    <property type="evidence" value="ECO:0007669"/>
    <property type="project" value="UniProtKB-KW"/>
</dbReference>
<gene>
    <name evidence="2" type="ORF">Pan161_50210</name>
</gene>
<dbReference type="RefSeq" id="WP_145231322.1">
    <property type="nucleotide sequence ID" value="NZ_CP036343.1"/>
</dbReference>
<dbReference type="KEGG" id="gax:Pan161_50210"/>
<sequence>MNQPRAEIQIGIQTFQRLLSAQFPALADLPITLVDEGWDNITFLLGTEYAVRLPRRELAVKLLLHEQLWLPVLADRLPLEIPVPIHFGQPDTEFPWPWSIVHWIPGTTADAHDFSAADVRLLTATLQALHQPASSDAPENPFRGIPLHTRHQGVTQRLARQRNHPEVDAPRLAALWEELCSIPASTDRVWLHGDLHPRNIIIRDGTLVGIIDWGDLNGGDAATDLACAWLLLDTAVKRQKFFTLYNAEPAQIRRAQGWALHMGLTLLDSNEPRHVPLGLATLKRVLEDA</sequence>
<keyword evidence="3" id="KW-1185">Reference proteome</keyword>
<accession>A0A517VK08</accession>
<name>A0A517VK08_9PLAN</name>
<dbReference type="PANTHER" id="PTHR21310:SF42">
    <property type="entry name" value="BIFUNCTIONAL AAC_APH"/>
    <property type="match status" value="1"/>
</dbReference>
<organism evidence="2 3">
    <name type="scientific">Gimesia algae</name>
    <dbReference type="NCBI Taxonomy" id="2527971"/>
    <lineage>
        <taxon>Bacteria</taxon>
        <taxon>Pseudomonadati</taxon>
        <taxon>Planctomycetota</taxon>
        <taxon>Planctomycetia</taxon>
        <taxon>Planctomycetales</taxon>
        <taxon>Planctomycetaceae</taxon>
        <taxon>Gimesia</taxon>
    </lineage>
</organism>
<evidence type="ECO:0000313" key="2">
    <source>
        <dbReference type="EMBL" id="QDT93342.1"/>
    </source>
</evidence>
<proteinExistence type="predicted"/>
<dbReference type="AlphaFoldDB" id="A0A517VK08"/>
<dbReference type="Proteomes" id="UP000316855">
    <property type="component" value="Chromosome"/>
</dbReference>
<dbReference type="EMBL" id="CP036343">
    <property type="protein sequence ID" value="QDT93342.1"/>
    <property type="molecule type" value="Genomic_DNA"/>
</dbReference>
<dbReference type="InterPro" id="IPR011009">
    <property type="entry name" value="Kinase-like_dom_sf"/>
</dbReference>
<protein>
    <submittedName>
        <fullName evidence="2">Phosphotransferase enzyme family protein</fullName>
    </submittedName>
</protein>
<keyword evidence="2" id="KW-0808">Transferase</keyword>
<dbReference type="Pfam" id="PF01636">
    <property type="entry name" value="APH"/>
    <property type="match status" value="1"/>
</dbReference>
<dbReference type="InterPro" id="IPR051678">
    <property type="entry name" value="AGP_Transferase"/>
</dbReference>
<evidence type="ECO:0000313" key="3">
    <source>
        <dbReference type="Proteomes" id="UP000316855"/>
    </source>
</evidence>
<dbReference type="InterPro" id="IPR002575">
    <property type="entry name" value="Aminoglycoside_PTrfase"/>
</dbReference>